<keyword evidence="1" id="KW-1133">Transmembrane helix</keyword>
<proteinExistence type="predicted"/>
<dbReference type="Proteomes" id="UP001367676">
    <property type="component" value="Unassembled WGS sequence"/>
</dbReference>
<evidence type="ECO:0000256" key="1">
    <source>
        <dbReference type="SAM" id="Phobius"/>
    </source>
</evidence>
<comment type="caution">
    <text evidence="2">The sequence shown here is derived from an EMBL/GenBank/DDBJ whole genome shotgun (WGS) entry which is preliminary data.</text>
</comment>
<feature type="transmembrane region" description="Helical" evidence="1">
    <location>
        <begin position="48"/>
        <end position="69"/>
    </location>
</feature>
<keyword evidence="1" id="KW-0472">Membrane</keyword>
<protein>
    <submittedName>
        <fullName evidence="2">Uncharacterized protein</fullName>
    </submittedName>
</protein>
<dbReference type="EMBL" id="JBBCAQ010000032">
    <property type="protein sequence ID" value="KAK7584037.1"/>
    <property type="molecule type" value="Genomic_DNA"/>
</dbReference>
<sequence length="156" mass="17585">MIVVASMGMSHRNAMFAATSMHKMPNQHLSHNNTSQFYTSTSPGTVNILLGGAMLGTMILFFVWMCYFCRCKVPKSEETSSTTSTPPYWIDIDSDTNDRGYNCEDEIYNAIRRYSGELSIRRPSPPPTYESVFNLPPTYEDALKSMSEKKDPKSPS</sequence>
<dbReference type="AlphaFoldDB" id="A0AAN9TRA2"/>
<name>A0AAN9TRA2_9HEMI</name>
<reference evidence="2 3" key="1">
    <citation type="submission" date="2024-03" db="EMBL/GenBank/DDBJ databases">
        <title>Adaptation during the transition from Ophiocordyceps entomopathogen to insect associate is accompanied by gene loss and intensified selection.</title>
        <authorList>
            <person name="Ward C.M."/>
            <person name="Onetto C.A."/>
            <person name="Borneman A.R."/>
        </authorList>
    </citation>
    <scope>NUCLEOTIDE SEQUENCE [LARGE SCALE GENOMIC DNA]</scope>
    <source>
        <strain evidence="2">AWRI1</strain>
        <tissue evidence="2">Single Adult Female</tissue>
    </source>
</reference>
<organism evidence="2 3">
    <name type="scientific">Parthenolecanium corni</name>
    <dbReference type="NCBI Taxonomy" id="536013"/>
    <lineage>
        <taxon>Eukaryota</taxon>
        <taxon>Metazoa</taxon>
        <taxon>Ecdysozoa</taxon>
        <taxon>Arthropoda</taxon>
        <taxon>Hexapoda</taxon>
        <taxon>Insecta</taxon>
        <taxon>Pterygota</taxon>
        <taxon>Neoptera</taxon>
        <taxon>Paraneoptera</taxon>
        <taxon>Hemiptera</taxon>
        <taxon>Sternorrhyncha</taxon>
        <taxon>Coccoidea</taxon>
        <taxon>Coccidae</taxon>
        <taxon>Parthenolecanium</taxon>
    </lineage>
</organism>
<keyword evidence="1" id="KW-0812">Transmembrane</keyword>
<evidence type="ECO:0000313" key="3">
    <source>
        <dbReference type="Proteomes" id="UP001367676"/>
    </source>
</evidence>
<evidence type="ECO:0000313" key="2">
    <source>
        <dbReference type="EMBL" id="KAK7584037.1"/>
    </source>
</evidence>
<accession>A0AAN9TRA2</accession>
<gene>
    <name evidence="2" type="ORF">V9T40_005000</name>
</gene>
<keyword evidence="3" id="KW-1185">Reference proteome</keyword>